<dbReference type="InterPro" id="IPR043426">
    <property type="entry name" value="MltB-like"/>
</dbReference>
<dbReference type="GO" id="GO:0030246">
    <property type="term" value="F:carbohydrate binding"/>
    <property type="evidence" value="ECO:0007669"/>
    <property type="project" value="InterPro"/>
</dbReference>
<dbReference type="InterPro" id="IPR025532">
    <property type="entry name" value="G6P_1-epimerase"/>
</dbReference>
<gene>
    <name evidence="8" type="ORF">SAMN06296416_1138</name>
</gene>
<proteinExistence type="inferred from homology"/>
<feature type="chain" id="PRO_5012606070" description="glucose-6-phosphate 1-epimerase" evidence="5">
    <location>
        <begin position="25"/>
        <end position="730"/>
    </location>
</feature>
<dbReference type="Gene3D" id="1.10.530.10">
    <property type="match status" value="1"/>
</dbReference>
<dbReference type="SUPFAM" id="SSF74650">
    <property type="entry name" value="Galactose mutarotase-like"/>
    <property type="match status" value="1"/>
</dbReference>
<dbReference type="Pfam" id="PF13406">
    <property type="entry name" value="SLT_2"/>
    <property type="match status" value="1"/>
</dbReference>
<evidence type="ECO:0000256" key="2">
    <source>
        <dbReference type="ARBA" id="ARBA00005866"/>
    </source>
</evidence>
<dbReference type="SUPFAM" id="SSF53955">
    <property type="entry name" value="Lysozyme-like"/>
    <property type="match status" value="1"/>
</dbReference>
<dbReference type="PANTHER" id="PTHR30163">
    <property type="entry name" value="MEMBRANE-BOUND LYTIC MUREIN TRANSGLYCOSYLASE B"/>
    <property type="match status" value="1"/>
</dbReference>
<dbReference type="EMBL" id="OCND01000013">
    <property type="protein sequence ID" value="SOD57332.1"/>
    <property type="molecule type" value="Genomic_DNA"/>
</dbReference>
<evidence type="ECO:0000256" key="4">
    <source>
        <dbReference type="SAM" id="MobiDB-lite"/>
    </source>
</evidence>
<dbReference type="InterPro" id="IPR011013">
    <property type="entry name" value="Gal_mutarotase_sf_dom"/>
</dbReference>
<sequence>MMNKALATGLCAAVLCAVAAPALAQAPAAAQTTPSPAFATCLARLKGQAASQGVSAASFEQFTAGLQPDMSVLDLLDAQPEFTTPLWDYLSGLVDEQRVSDGQRMLATHRELLAQVSQQYGVDAATVVAVWGVESDYGRIFGKRPLLASLGTLSCFGRRQPFFQGEFIATLKLLQAGDIRAEGLTGSWAGAFGHTQFMPSTYARIAVDGDGDGRRDLVASIPDALASTANYLKRAGWRSGEPWGYEIGIPNDFDTGLAGRTSRRPLSDWLARGVKRVDGGAIDLPADARAAVLLPAGRSGPAFLVLRNYDAIYSYNAAESYALAIALLSDRLRGGSGLVTPWPTDDPGLSRVQRKQLQTLLLARGHTIGEADGLIGSNTRRAIQAEQQRLGLAPADGRAGRRILAALEAAPAVAPAKSTAFALPPGYAELINSPVTRTSAMSDVPGLRLGVFQGFDALLIETPHSTAAVALFGGQLLSFVPKGGQDAMWLSPLAKPGPAPIRGGTPICWPYFGRQDQSNELPAHGFVRTLTWSLREARREDDGTLQLTLVPPPLQGLPLTLEMTLRIGRSVEQQLVTANTGTETVRFTQALHNYFRVSDVERVSVVGLDGLTYLDKNDNYSRYQQRGDWNLHDPRDPGRSDRTYTDAGGRYELRDPGLQRKVVIASEGSRTLVAWNPGVATAAGMADVGAEHWREFVALEPANAGPDVIALAPGQRHVLKQTISVEQWKP</sequence>
<evidence type="ECO:0000259" key="6">
    <source>
        <dbReference type="Pfam" id="PF01471"/>
    </source>
</evidence>
<dbReference type="CDD" id="cd09020">
    <property type="entry name" value="D-hex-6-P-epi_like"/>
    <property type="match status" value="1"/>
</dbReference>
<dbReference type="CDD" id="cd13399">
    <property type="entry name" value="Slt35-like"/>
    <property type="match status" value="1"/>
</dbReference>
<dbReference type="Proteomes" id="UP000219374">
    <property type="component" value="Unassembled WGS sequence"/>
</dbReference>
<protein>
    <recommendedName>
        <fullName evidence="3">glucose-6-phosphate 1-epimerase</fullName>
        <ecNumber evidence="3">5.1.3.15</ecNumber>
    </recommendedName>
</protein>
<dbReference type="EC" id="5.1.3.15" evidence="3"/>
<dbReference type="InterPro" id="IPR036365">
    <property type="entry name" value="PGBD-like_sf"/>
</dbReference>
<dbReference type="Pfam" id="PF01471">
    <property type="entry name" value="PG_binding_1"/>
    <property type="match status" value="1"/>
</dbReference>
<evidence type="ECO:0000313" key="8">
    <source>
        <dbReference type="EMBL" id="SOD57332.1"/>
    </source>
</evidence>
<dbReference type="Gene3D" id="2.70.98.10">
    <property type="match status" value="1"/>
</dbReference>
<evidence type="ECO:0000256" key="5">
    <source>
        <dbReference type="SAM" id="SignalP"/>
    </source>
</evidence>
<dbReference type="InterPro" id="IPR011970">
    <property type="entry name" value="MltB_2"/>
</dbReference>
<dbReference type="NCBIfam" id="TIGR02283">
    <property type="entry name" value="MltB_2"/>
    <property type="match status" value="1"/>
</dbReference>
<feature type="compositionally biased region" description="Basic and acidic residues" evidence="4">
    <location>
        <begin position="629"/>
        <end position="648"/>
    </location>
</feature>
<evidence type="ECO:0000256" key="3">
    <source>
        <dbReference type="ARBA" id="ARBA00012083"/>
    </source>
</evidence>
<feature type="domain" description="Transglycosylase SLT" evidence="7">
    <location>
        <begin position="38"/>
        <end position="330"/>
    </location>
</feature>
<keyword evidence="9" id="KW-1185">Reference proteome</keyword>
<dbReference type="InterPro" id="IPR036366">
    <property type="entry name" value="PGBDSf"/>
</dbReference>
<dbReference type="InterPro" id="IPR014718">
    <property type="entry name" value="GH-type_carb-bd"/>
</dbReference>
<dbReference type="InterPro" id="IPR002477">
    <property type="entry name" value="Peptidoglycan-bd-like"/>
</dbReference>
<evidence type="ECO:0000313" key="9">
    <source>
        <dbReference type="Proteomes" id="UP000219374"/>
    </source>
</evidence>
<dbReference type="GO" id="GO:0047938">
    <property type="term" value="F:glucose-6-phosphate 1-epimerase activity"/>
    <property type="evidence" value="ECO:0007669"/>
    <property type="project" value="UniProtKB-EC"/>
</dbReference>
<organism evidence="8 9">
    <name type="scientific">Pseudoxanthomonas wuyuanensis</name>
    <dbReference type="NCBI Taxonomy" id="1073196"/>
    <lineage>
        <taxon>Bacteria</taxon>
        <taxon>Pseudomonadati</taxon>
        <taxon>Pseudomonadota</taxon>
        <taxon>Gammaproteobacteria</taxon>
        <taxon>Lysobacterales</taxon>
        <taxon>Lysobacteraceae</taxon>
        <taxon>Pseudoxanthomonas</taxon>
    </lineage>
</organism>
<dbReference type="InterPro" id="IPR008183">
    <property type="entry name" value="Aldose_1/G6P_1-epimerase"/>
</dbReference>
<name>A0A286DEW4_9GAMM</name>
<dbReference type="AlphaFoldDB" id="A0A286DEW4"/>
<dbReference type="Gene3D" id="1.10.8.350">
    <property type="entry name" value="Bacterial muramidase"/>
    <property type="match status" value="1"/>
</dbReference>
<dbReference type="Pfam" id="PF01263">
    <property type="entry name" value="Aldose_epim"/>
    <property type="match status" value="1"/>
</dbReference>
<evidence type="ECO:0000259" key="7">
    <source>
        <dbReference type="Pfam" id="PF13406"/>
    </source>
</evidence>
<feature type="domain" description="Peptidoglycan binding-like" evidence="6">
    <location>
        <begin position="353"/>
        <end position="407"/>
    </location>
</feature>
<feature type="signal peptide" evidence="5">
    <location>
        <begin position="1"/>
        <end position="24"/>
    </location>
</feature>
<dbReference type="GO" id="GO:0009253">
    <property type="term" value="P:peptidoglycan catabolic process"/>
    <property type="evidence" value="ECO:0007669"/>
    <property type="project" value="TreeGrafter"/>
</dbReference>
<comment type="similarity">
    <text evidence="2">Belongs to the glucose-6-phosphate 1-epimerase family.</text>
</comment>
<dbReference type="PANTHER" id="PTHR30163:SF10">
    <property type="entry name" value="TRANSGLYCOLASE-RELATED"/>
    <property type="match status" value="1"/>
</dbReference>
<reference evidence="8 9" key="1">
    <citation type="submission" date="2017-09" db="EMBL/GenBank/DDBJ databases">
        <authorList>
            <person name="Ehlers B."/>
            <person name="Leendertz F.H."/>
        </authorList>
    </citation>
    <scope>NUCLEOTIDE SEQUENCE [LARGE SCALE GENOMIC DNA]</scope>
    <source>
        <strain evidence="8 9">CGMCC 1.10978</strain>
    </source>
</reference>
<keyword evidence="5" id="KW-0732">Signal</keyword>
<dbReference type="GO" id="GO:0005975">
    <property type="term" value="P:carbohydrate metabolic process"/>
    <property type="evidence" value="ECO:0007669"/>
    <property type="project" value="InterPro"/>
</dbReference>
<evidence type="ECO:0000256" key="1">
    <source>
        <dbReference type="ARBA" id="ARBA00001096"/>
    </source>
</evidence>
<dbReference type="InterPro" id="IPR023346">
    <property type="entry name" value="Lysozyme-like_dom_sf"/>
</dbReference>
<feature type="region of interest" description="Disordered" evidence="4">
    <location>
        <begin position="624"/>
        <end position="648"/>
    </location>
</feature>
<accession>A0A286DEW4</accession>
<comment type="catalytic activity">
    <reaction evidence="1">
        <text>alpha-D-glucose 6-phosphate = beta-D-glucose 6-phosphate</text>
        <dbReference type="Rhea" id="RHEA:16249"/>
        <dbReference type="ChEBI" id="CHEBI:58225"/>
        <dbReference type="ChEBI" id="CHEBI:58247"/>
        <dbReference type="EC" id="5.1.3.15"/>
    </reaction>
</comment>
<dbReference type="SUPFAM" id="SSF47090">
    <property type="entry name" value="PGBD-like"/>
    <property type="match status" value="1"/>
</dbReference>
<dbReference type="Gene3D" id="1.10.101.10">
    <property type="entry name" value="PGBD-like superfamily/PGBD"/>
    <property type="match status" value="1"/>
</dbReference>
<dbReference type="GO" id="GO:0008933">
    <property type="term" value="F:peptidoglycan lytic transglycosylase activity"/>
    <property type="evidence" value="ECO:0007669"/>
    <property type="project" value="TreeGrafter"/>
</dbReference>
<dbReference type="InterPro" id="IPR031304">
    <property type="entry name" value="SLT_2"/>
</dbReference>